<sequence>MTGPRQWRSEGNWRPGHNVIFPTSGVIGGLASANGDRDIRSLVIFYFEKGHKRTNVLSPRRPGHLHPLAPDRYATGSQWPGAKVSTSSLEDYILGTIPPTNRRAREPGAR</sequence>
<gene>
    <name evidence="1" type="ORF">AVEN_66535_1</name>
</gene>
<reference evidence="1 2" key="1">
    <citation type="journal article" date="2019" name="Sci. Rep.">
        <title>Orb-weaving spider Araneus ventricosus genome elucidates the spidroin gene catalogue.</title>
        <authorList>
            <person name="Kono N."/>
            <person name="Nakamura H."/>
            <person name="Ohtoshi R."/>
            <person name="Moran D.A.P."/>
            <person name="Shinohara A."/>
            <person name="Yoshida Y."/>
            <person name="Fujiwara M."/>
            <person name="Mori M."/>
            <person name="Tomita M."/>
            <person name="Arakawa K."/>
        </authorList>
    </citation>
    <scope>NUCLEOTIDE SEQUENCE [LARGE SCALE GENOMIC DNA]</scope>
</reference>
<organism evidence="1 2">
    <name type="scientific">Araneus ventricosus</name>
    <name type="common">Orbweaver spider</name>
    <name type="synonym">Epeira ventricosa</name>
    <dbReference type="NCBI Taxonomy" id="182803"/>
    <lineage>
        <taxon>Eukaryota</taxon>
        <taxon>Metazoa</taxon>
        <taxon>Ecdysozoa</taxon>
        <taxon>Arthropoda</taxon>
        <taxon>Chelicerata</taxon>
        <taxon>Arachnida</taxon>
        <taxon>Araneae</taxon>
        <taxon>Araneomorphae</taxon>
        <taxon>Entelegynae</taxon>
        <taxon>Araneoidea</taxon>
        <taxon>Araneidae</taxon>
        <taxon>Araneus</taxon>
    </lineage>
</organism>
<comment type="caution">
    <text evidence="1">The sequence shown here is derived from an EMBL/GenBank/DDBJ whole genome shotgun (WGS) entry which is preliminary data.</text>
</comment>
<dbReference type="Proteomes" id="UP000499080">
    <property type="component" value="Unassembled WGS sequence"/>
</dbReference>
<accession>A0A4Y2EBK3</accession>
<dbReference type="EMBL" id="BGPR01000557">
    <property type="protein sequence ID" value="GBM26301.1"/>
    <property type="molecule type" value="Genomic_DNA"/>
</dbReference>
<proteinExistence type="predicted"/>
<protein>
    <submittedName>
        <fullName evidence="1">Uncharacterized protein</fullName>
    </submittedName>
</protein>
<name>A0A4Y2EBK3_ARAVE</name>
<keyword evidence="2" id="KW-1185">Reference proteome</keyword>
<dbReference type="AlphaFoldDB" id="A0A4Y2EBK3"/>
<evidence type="ECO:0000313" key="2">
    <source>
        <dbReference type="Proteomes" id="UP000499080"/>
    </source>
</evidence>
<evidence type="ECO:0000313" key="1">
    <source>
        <dbReference type="EMBL" id="GBM26301.1"/>
    </source>
</evidence>